<dbReference type="Proteomes" id="UP000249417">
    <property type="component" value="Unassembled WGS sequence"/>
</dbReference>
<organism evidence="2 3">
    <name type="scientific">Micavibrio aeruginosavorus</name>
    <dbReference type="NCBI Taxonomy" id="349221"/>
    <lineage>
        <taxon>Bacteria</taxon>
        <taxon>Pseudomonadati</taxon>
        <taxon>Bdellovibrionota</taxon>
        <taxon>Bdellovibrionia</taxon>
        <taxon>Bdellovibrionales</taxon>
        <taxon>Pseudobdellovibrionaceae</taxon>
        <taxon>Micavibrio</taxon>
    </lineage>
</organism>
<protein>
    <submittedName>
        <fullName evidence="2">Type IV secretion protein IcmT</fullName>
    </submittedName>
</protein>
<evidence type="ECO:0000313" key="2">
    <source>
        <dbReference type="EMBL" id="PZQ49122.1"/>
    </source>
</evidence>
<accession>A0A2W5N6N6</accession>
<name>A0A2W5N6N6_9BACT</name>
<sequence length="99" mass="11814">MGQKEDTEEERANWHWRNSMRPVRFFGLDARAAIPFFVLLFHARLVTFVLTLMLTMVFVVLERRGLSFSAALRAFRAWLLGQKRPAWISFHRKRMRDFG</sequence>
<dbReference type="EMBL" id="QFQB01000001">
    <property type="protein sequence ID" value="PZQ49122.1"/>
    <property type="molecule type" value="Genomic_DNA"/>
</dbReference>
<evidence type="ECO:0000256" key="1">
    <source>
        <dbReference type="SAM" id="Phobius"/>
    </source>
</evidence>
<evidence type="ECO:0000313" key="3">
    <source>
        <dbReference type="Proteomes" id="UP000249417"/>
    </source>
</evidence>
<gene>
    <name evidence="2" type="ORF">DI551_00280</name>
</gene>
<dbReference type="InterPro" id="IPR047756">
    <property type="entry name" value="IcmT-like"/>
</dbReference>
<dbReference type="AlphaFoldDB" id="A0A2W5N6N6"/>
<comment type="caution">
    <text evidence="2">The sequence shown here is derived from an EMBL/GenBank/DDBJ whole genome shotgun (WGS) entry which is preliminary data.</text>
</comment>
<reference evidence="2 3" key="1">
    <citation type="submission" date="2017-08" db="EMBL/GenBank/DDBJ databases">
        <title>Infants hospitalized years apart are colonized by the same room-sourced microbial strains.</title>
        <authorList>
            <person name="Brooks B."/>
            <person name="Olm M.R."/>
            <person name="Firek B.A."/>
            <person name="Baker R."/>
            <person name="Thomas B.C."/>
            <person name="Morowitz M.J."/>
            <person name="Banfield J.F."/>
        </authorList>
    </citation>
    <scope>NUCLEOTIDE SEQUENCE [LARGE SCALE GENOMIC DNA]</scope>
    <source>
        <strain evidence="2">S2_005_002_R2_29</strain>
    </source>
</reference>
<keyword evidence="1" id="KW-0472">Membrane</keyword>
<proteinExistence type="predicted"/>
<feature type="transmembrane region" description="Helical" evidence="1">
    <location>
        <begin position="32"/>
        <end position="61"/>
    </location>
</feature>
<keyword evidence="1" id="KW-0812">Transmembrane</keyword>
<dbReference type="NCBIfam" id="NF038220">
    <property type="entry name" value="IcmT_TraK"/>
    <property type="match status" value="1"/>
</dbReference>
<keyword evidence="1" id="KW-1133">Transmembrane helix</keyword>